<dbReference type="CDD" id="cd07199">
    <property type="entry name" value="Pat17_PNPLA8_PNPLA9_like"/>
    <property type="match status" value="1"/>
</dbReference>
<evidence type="ECO:0000256" key="5">
    <source>
        <dbReference type="ARBA" id="ARBA00022963"/>
    </source>
</evidence>
<feature type="compositionally biased region" description="Polar residues" evidence="9">
    <location>
        <begin position="1026"/>
        <end position="1058"/>
    </location>
</feature>
<evidence type="ECO:0000256" key="9">
    <source>
        <dbReference type="SAM" id="MobiDB-lite"/>
    </source>
</evidence>
<feature type="short sequence motif" description="GXGXXG" evidence="8">
    <location>
        <begin position="505"/>
        <end position="510"/>
    </location>
</feature>
<feature type="compositionally biased region" description="Polar residues" evidence="9">
    <location>
        <begin position="1124"/>
        <end position="1156"/>
    </location>
</feature>
<feature type="active site" description="Proton acceptor" evidence="8">
    <location>
        <position position="698"/>
    </location>
</feature>
<dbReference type="Gene3D" id="3.40.1090.10">
    <property type="entry name" value="Cytosolic phospholipase A2 catalytic domain"/>
    <property type="match status" value="1"/>
</dbReference>
<reference evidence="12" key="2">
    <citation type="submission" date="2023-05" db="EMBL/GenBank/DDBJ databases">
        <authorList>
            <consortium name="Lawrence Berkeley National Laboratory"/>
            <person name="Steindorff A."/>
            <person name="Hensen N."/>
            <person name="Bonometti L."/>
            <person name="Westerberg I."/>
            <person name="Brannstrom I.O."/>
            <person name="Guillou S."/>
            <person name="Cros-Aarteil S."/>
            <person name="Calhoun S."/>
            <person name="Haridas S."/>
            <person name="Kuo A."/>
            <person name="Mondo S."/>
            <person name="Pangilinan J."/>
            <person name="Riley R."/>
            <person name="Labutti K."/>
            <person name="Andreopoulos B."/>
            <person name="Lipzen A."/>
            <person name="Chen C."/>
            <person name="Yanf M."/>
            <person name="Daum C."/>
            <person name="Ng V."/>
            <person name="Clum A."/>
            <person name="Ohm R."/>
            <person name="Martin F."/>
            <person name="Silar P."/>
            <person name="Natvig D."/>
            <person name="Lalanne C."/>
            <person name="Gautier V."/>
            <person name="Ament-Velasquez S.L."/>
            <person name="Kruys A."/>
            <person name="Hutchinson M.I."/>
            <person name="Powell A.J."/>
            <person name="Barry K."/>
            <person name="Miller A.N."/>
            <person name="Grigoriev I.V."/>
            <person name="Debuchy R."/>
            <person name="Gladieux P."/>
            <person name="Thoren M.H."/>
            <person name="Johannesson H."/>
        </authorList>
    </citation>
    <scope>NUCLEOTIDE SEQUENCE</scope>
    <source>
        <strain evidence="12">PSN293</strain>
    </source>
</reference>
<feature type="compositionally biased region" description="Low complexity" evidence="9">
    <location>
        <begin position="1103"/>
        <end position="1112"/>
    </location>
</feature>
<sequence length="1171" mass="131823">MYGGEIDPRGLQAITEKSPDEMKAHRRNLPLRWANEPDKQSRQFSVTNLFPRILYTFSHVIVFVVREIKTFESEILQMLVEWASGVVDKSVNKTNKPHVIIAINACDTLGSSLDTEQLLHEYRDSFSRVPKLQAIVDDLKKNGIEISSTGELLGFYYSSVQVVHIPSASHQRYMELDEKTTDLYDAIREKCYRSFSEKRLARIELNRHMLLRFMTSAYDHFSRHLDKPFDFVTEALHHNPMPQGFEGHVLNLILMIYTAEMKSTHASGADSLDGILGILSPQMASCVMLAATRENYKCSYDRILRHNFHQAIRRAFDQFINRWLRCGFRSGDQVCCLVKISHQGSHQDENGKYFSDPLSDGGFSQRINPDAAFDCWMERIEVHLDRLKRKMNLSGDDRVETGIVWLSHRDQVESFYKKHPSLDKAITHATCLICVNQIPTHVLPCGHVLCDDCVLALGEKARDGSIELSYCPLHSTRSAWRPEESPFRIRFKPPEAGTRVLCLDGGGVRGIVELVILQALEDELLGIPIRNFFDLIVGTSTGGIIALGLGVKNWSLDTCIDKFKTLCTDGFKPRLFGTWKKSAPFFSMFNSIYKTQPLESALQAAFDAQGLLFGPRSNREAPFVRVAVTTTGAIRRDAAIFTNYNGDSADREKHHYQLLREQGPLTEIKVWEAARATSAAPRYFKPFSRQGTGDTFIDGAINHNCPIRIAHHEQRLIRSNDEERPPDILISLGTGLETLPEQTKATTPPTEGQKTTGFRFRWRVAFDMVDKQLDTEATWRDYQDRIPPRHGMKDVEDRRRHMRINVEFPKGDSRPGLDAIGKLKYLEDEARTACKSNVDIKEAAHRLVASCFYFETNKSRREHEINRVVFHGAIKCRLEEESDIQGLGKFLRNCIKPFQGFKPSFLLQPDYVPSSAKTEESMNGSVIPIPSSTLDFMVNFGAFHLPFDKISLPVSIASKPIRMSIRLQKDHYHQYNGRFAYFGTLARAEQSPPYLSISGFPRVVLSSDKGSQEPSTLSGFQITHAAGSTSPVSGVTDTSELESLSRTVSRASLQSSASEIVEERPDRNTSTRRPKRLSRLPGFRRSSVSASPPVTSEYHESISDSPSIPTTSGLRRADRRTDAVSPSTDSCISEGSLSSPGSHTASWVPTPRSSIIETACEDDIGDGQNEP</sequence>
<keyword evidence="4" id="KW-0862">Zinc</keyword>
<keyword evidence="3 8" id="KW-0378">Hydrolase</keyword>
<dbReference type="GO" id="GO:0016020">
    <property type="term" value="C:membrane"/>
    <property type="evidence" value="ECO:0007669"/>
    <property type="project" value="TreeGrafter"/>
</dbReference>
<dbReference type="InterPro" id="IPR016035">
    <property type="entry name" value="Acyl_Trfase/lysoPLipase"/>
</dbReference>
<evidence type="ECO:0000313" key="12">
    <source>
        <dbReference type="EMBL" id="KAK4211516.1"/>
    </source>
</evidence>
<keyword evidence="5 8" id="KW-0442">Lipid degradation</keyword>
<dbReference type="InterPro" id="IPR002641">
    <property type="entry name" value="PNPLA_dom"/>
</dbReference>
<organism evidence="12 13">
    <name type="scientific">Rhypophila decipiens</name>
    <dbReference type="NCBI Taxonomy" id="261697"/>
    <lineage>
        <taxon>Eukaryota</taxon>
        <taxon>Fungi</taxon>
        <taxon>Dikarya</taxon>
        <taxon>Ascomycota</taxon>
        <taxon>Pezizomycotina</taxon>
        <taxon>Sordariomycetes</taxon>
        <taxon>Sordariomycetidae</taxon>
        <taxon>Sordariales</taxon>
        <taxon>Naviculisporaceae</taxon>
        <taxon>Rhypophila</taxon>
    </lineage>
</organism>
<evidence type="ECO:0008006" key="14">
    <source>
        <dbReference type="Google" id="ProtNLM"/>
    </source>
</evidence>
<dbReference type="PROSITE" id="PS00518">
    <property type="entry name" value="ZF_RING_1"/>
    <property type="match status" value="1"/>
</dbReference>
<dbReference type="InterPro" id="IPR017907">
    <property type="entry name" value="Znf_RING_CS"/>
</dbReference>
<dbReference type="SMART" id="SM00184">
    <property type="entry name" value="RING"/>
    <property type="match status" value="1"/>
</dbReference>
<dbReference type="Pfam" id="PF01734">
    <property type="entry name" value="Patatin"/>
    <property type="match status" value="1"/>
</dbReference>
<dbReference type="EMBL" id="MU858147">
    <property type="protein sequence ID" value="KAK4211516.1"/>
    <property type="molecule type" value="Genomic_DNA"/>
</dbReference>
<dbReference type="Proteomes" id="UP001301769">
    <property type="component" value="Unassembled WGS sequence"/>
</dbReference>
<feature type="domain" description="RING-type" evidence="10">
    <location>
        <begin position="431"/>
        <end position="475"/>
    </location>
</feature>
<dbReference type="InterPro" id="IPR001841">
    <property type="entry name" value="Znf_RING"/>
</dbReference>
<gene>
    <name evidence="12" type="ORF">QBC37DRAFT_12053</name>
</gene>
<evidence type="ECO:0000256" key="1">
    <source>
        <dbReference type="ARBA" id="ARBA00022723"/>
    </source>
</evidence>
<dbReference type="AlphaFoldDB" id="A0AAN6Y528"/>
<dbReference type="PROSITE" id="PS51635">
    <property type="entry name" value="PNPLA"/>
    <property type="match status" value="1"/>
</dbReference>
<dbReference type="GO" id="GO:0016042">
    <property type="term" value="P:lipid catabolic process"/>
    <property type="evidence" value="ECO:0007669"/>
    <property type="project" value="UniProtKB-UniRule"/>
</dbReference>
<feature type="active site" description="Nucleophile" evidence="8">
    <location>
        <position position="540"/>
    </location>
</feature>
<dbReference type="SUPFAM" id="SSF57850">
    <property type="entry name" value="RING/U-box"/>
    <property type="match status" value="1"/>
</dbReference>
<evidence type="ECO:0000259" key="10">
    <source>
        <dbReference type="PROSITE" id="PS50089"/>
    </source>
</evidence>
<evidence type="ECO:0000259" key="11">
    <source>
        <dbReference type="PROSITE" id="PS51635"/>
    </source>
</evidence>
<reference evidence="12" key="1">
    <citation type="journal article" date="2023" name="Mol. Phylogenet. Evol.">
        <title>Genome-scale phylogeny and comparative genomics of the fungal order Sordariales.</title>
        <authorList>
            <person name="Hensen N."/>
            <person name="Bonometti L."/>
            <person name="Westerberg I."/>
            <person name="Brannstrom I.O."/>
            <person name="Guillou S."/>
            <person name="Cros-Aarteil S."/>
            <person name="Calhoun S."/>
            <person name="Haridas S."/>
            <person name="Kuo A."/>
            <person name="Mondo S."/>
            <person name="Pangilinan J."/>
            <person name="Riley R."/>
            <person name="LaButti K."/>
            <person name="Andreopoulos B."/>
            <person name="Lipzen A."/>
            <person name="Chen C."/>
            <person name="Yan M."/>
            <person name="Daum C."/>
            <person name="Ng V."/>
            <person name="Clum A."/>
            <person name="Steindorff A."/>
            <person name="Ohm R.A."/>
            <person name="Martin F."/>
            <person name="Silar P."/>
            <person name="Natvig D.O."/>
            <person name="Lalanne C."/>
            <person name="Gautier V."/>
            <person name="Ament-Velasquez S.L."/>
            <person name="Kruys A."/>
            <person name="Hutchinson M.I."/>
            <person name="Powell A.J."/>
            <person name="Barry K."/>
            <person name="Miller A.N."/>
            <person name="Grigoriev I.V."/>
            <person name="Debuchy R."/>
            <person name="Gladieux P."/>
            <person name="Hiltunen Thoren M."/>
            <person name="Johannesson H."/>
        </authorList>
    </citation>
    <scope>NUCLEOTIDE SEQUENCE</scope>
    <source>
        <strain evidence="12">PSN293</strain>
    </source>
</reference>
<accession>A0AAN6Y528</accession>
<keyword evidence="13" id="KW-1185">Reference proteome</keyword>
<evidence type="ECO:0000256" key="4">
    <source>
        <dbReference type="ARBA" id="ARBA00022833"/>
    </source>
</evidence>
<protein>
    <recommendedName>
        <fullName evidence="14">FabD/lysophospholipase-like protein</fullName>
    </recommendedName>
</protein>
<dbReference type="GO" id="GO:0046486">
    <property type="term" value="P:glycerolipid metabolic process"/>
    <property type="evidence" value="ECO:0007669"/>
    <property type="project" value="UniProtKB-ARBA"/>
</dbReference>
<feature type="short sequence motif" description="GXSXG" evidence="8">
    <location>
        <begin position="538"/>
        <end position="542"/>
    </location>
</feature>
<feature type="short sequence motif" description="DGA/G" evidence="8">
    <location>
        <begin position="698"/>
        <end position="700"/>
    </location>
</feature>
<proteinExistence type="predicted"/>
<evidence type="ECO:0000256" key="6">
    <source>
        <dbReference type="ARBA" id="ARBA00023098"/>
    </source>
</evidence>
<evidence type="ECO:0000256" key="2">
    <source>
        <dbReference type="ARBA" id="ARBA00022771"/>
    </source>
</evidence>
<keyword evidence="2 7" id="KW-0863">Zinc-finger</keyword>
<evidence type="ECO:0000256" key="8">
    <source>
        <dbReference type="PROSITE-ProRule" id="PRU01161"/>
    </source>
</evidence>
<dbReference type="PANTHER" id="PTHR24185:SF1">
    <property type="entry name" value="CALCIUM-INDEPENDENT PHOSPHOLIPASE A2-GAMMA"/>
    <property type="match status" value="1"/>
</dbReference>
<dbReference type="SUPFAM" id="SSF52151">
    <property type="entry name" value="FabD/lysophospholipase-like"/>
    <property type="match status" value="1"/>
</dbReference>
<name>A0AAN6Y528_9PEZI</name>
<dbReference type="CDD" id="cd16449">
    <property type="entry name" value="RING-HC"/>
    <property type="match status" value="1"/>
</dbReference>
<evidence type="ECO:0000313" key="13">
    <source>
        <dbReference type="Proteomes" id="UP001301769"/>
    </source>
</evidence>
<comment type="caution">
    <text evidence="12">The sequence shown here is derived from an EMBL/GenBank/DDBJ whole genome shotgun (WGS) entry which is preliminary data.</text>
</comment>
<keyword evidence="6 8" id="KW-0443">Lipid metabolism</keyword>
<feature type="domain" description="PNPLA" evidence="11">
    <location>
        <begin position="501"/>
        <end position="711"/>
    </location>
</feature>
<dbReference type="GO" id="GO:0047499">
    <property type="term" value="F:calcium-independent phospholipase A2 activity"/>
    <property type="evidence" value="ECO:0007669"/>
    <property type="project" value="TreeGrafter"/>
</dbReference>
<dbReference type="PROSITE" id="PS50089">
    <property type="entry name" value="ZF_RING_2"/>
    <property type="match status" value="1"/>
</dbReference>
<dbReference type="PANTHER" id="PTHR24185">
    <property type="entry name" value="CALCIUM-INDEPENDENT PHOSPHOLIPASE A2-GAMMA"/>
    <property type="match status" value="1"/>
</dbReference>
<keyword evidence="1" id="KW-0479">Metal-binding</keyword>
<dbReference type="GO" id="GO:0019369">
    <property type="term" value="P:arachidonate metabolic process"/>
    <property type="evidence" value="ECO:0007669"/>
    <property type="project" value="TreeGrafter"/>
</dbReference>
<evidence type="ECO:0000256" key="7">
    <source>
        <dbReference type="PROSITE-ProRule" id="PRU00175"/>
    </source>
</evidence>
<evidence type="ECO:0000256" key="3">
    <source>
        <dbReference type="ARBA" id="ARBA00022801"/>
    </source>
</evidence>
<dbReference type="GO" id="GO:0008270">
    <property type="term" value="F:zinc ion binding"/>
    <property type="evidence" value="ECO:0007669"/>
    <property type="project" value="UniProtKB-KW"/>
</dbReference>
<feature type="region of interest" description="Disordered" evidence="9">
    <location>
        <begin position="1026"/>
        <end position="1171"/>
    </location>
</feature>